<protein>
    <submittedName>
        <fullName evidence="1">Uncharacterized protein</fullName>
    </submittedName>
</protein>
<gene>
    <name evidence="1" type="ORF">H5410_000072</name>
</gene>
<reference evidence="1 2" key="1">
    <citation type="submission" date="2020-09" db="EMBL/GenBank/DDBJ databases">
        <title>De no assembly of potato wild relative species, Solanum commersonii.</title>
        <authorList>
            <person name="Cho K."/>
        </authorList>
    </citation>
    <scope>NUCLEOTIDE SEQUENCE [LARGE SCALE GENOMIC DNA]</scope>
    <source>
        <strain evidence="1">LZ3.2</strain>
        <tissue evidence="1">Leaf</tissue>
    </source>
</reference>
<keyword evidence="2" id="KW-1185">Reference proteome</keyword>
<evidence type="ECO:0000313" key="1">
    <source>
        <dbReference type="EMBL" id="KAG5628355.1"/>
    </source>
</evidence>
<sequence>MLKQSKVSLVISDPTFSATFSQELVSLLVLETSPPIATTAKSNDQFPRVDLGSAKEKSQQHTPPYHCLHPASWNSLNQMSSKVWHHTRRNSYVTCEFIPDVALQLMNRTRFSV</sequence>
<dbReference type="EMBL" id="JACXVP010000001">
    <property type="protein sequence ID" value="KAG5628355.1"/>
    <property type="molecule type" value="Genomic_DNA"/>
</dbReference>
<dbReference type="AlphaFoldDB" id="A0A9J6AVS6"/>
<dbReference type="Proteomes" id="UP000824120">
    <property type="component" value="Chromosome 1"/>
</dbReference>
<evidence type="ECO:0000313" key="2">
    <source>
        <dbReference type="Proteomes" id="UP000824120"/>
    </source>
</evidence>
<accession>A0A9J6AVS6</accession>
<comment type="caution">
    <text evidence="1">The sequence shown here is derived from an EMBL/GenBank/DDBJ whole genome shotgun (WGS) entry which is preliminary data.</text>
</comment>
<proteinExistence type="predicted"/>
<organism evidence="1 2">
    <name type="scientific">Solanum commersonii</name>
    <name type="common">Commerson's wild potato</name>
    <name type="synonym">Commerson's nightshade</name>
    <dbReference type="NCBI Taxonomy" id="4109"/>
    <lineage>
        <taxon>Eukaryota</taxon>
        <taxon>Viridiplantae</taxon>
        <taxon>Streptophyta</taxon>
        <taxon>Embryophyta</taxon>
        <taxon>Tracheophyta</taxon>
        <taxon>Spermatophyta</taxon>
        <taxon>Magnoliopsida</taxon>
        <taxon>eudicotyledons</taxon>
        <taxon>Gunneridae</taxon>
        <taxon>Pentapetalae</taxon>
        <taxon>asterids</taxon>
        <taxon>lamiids</taxon>
        <taxon>Solanales</taxon>
        <taxon>Solanaceae</taxon>
        <taxon>Solanoideae</taxon>
        <taxon>Solaneae</taxon>
        <taxon>Solanum</taxon>
    </lineage>
</organism>
<name>A0A9J6AVS6_SOLCO</name>